<dbReference type="Gene3D" id="3.30.160.250">
    <property type="match status" value="1"/>
</dbReference>
<dbReference type="Proteomes" id="UP000189299">
    <property type="component" value="Unassembled WGS sequence"/>
</dbReference>
<dbReference type="InterPro" id="IPR035069">
    <property type="entry name" value="TTHA1013/TTHA0281-like"/>
</dbReference>
<sequence>MKKVYPAIFEKDPVGYGIYFPDIEGAVTQSKDIIEGLEVASDALGIMIGDLVDNNKPLPKPTNINDLSIDSEREFATLISVDLNDYLKDVQLDKKTIKIPHWLNVRATNEGINFSKTMSEALVQKLNI</sequence>
<protein>
    <submittedName>
        <fullName evidence="2">Toxin-antitoxin system, antitoxin component, HicB family protein</fullName>
    </submittedName>
</protein>
<accession>A0A1V2UHA0</accession>
<dbReference type="SUPFAM" id="SSF143100">
    <property type="entry name" value="TTHA1013/TTHA0281-like"/>
    <property type="match status" value="1"/>
</dbReference>
<dbReference type="InterPro" id="IPR031807">
    <property type="entry name" value="HicB-like"/>
</dbReference>
<reference evidence="2 3" key="1">
    <citation type="submission" date="2016-12" db="EMBL/GenBank/DDBJ databases">
        <authorList>
            <person name="Song W.-J."/>
            <person name="Kurnit D.M."/>
        </authorList>
    </citation>
    <scope>NUCLEOTIDE SEQUENCE [LARGE SCALE GENOMIC DNA]</scope>
    <source>
        <strain evidence="2 3">CGB1038-1_S1</strain>
    </source>
</reference>
<dbReference type="RefSeq" id="WP_062806122.1">
    <property type="nucleotide sequence ID" value="NZ_CABMMO010000009.1"/>
</dbReference>
<comment type="caution">
    <text evidence="2">The sequence shown here is derived from an EMBL/GenBank/DDBJ whole genome shotgun (WGS) entry which is preliminary data.</text>
</comment>
<feature type="domain" description="HicB-like antitoxin of toxin-antitoxin system" evidence="1">
    <location>
        <begin position="5"/>
        <end position="103"/>
    </location>
</feature>
<gene>
    <name evidence="2" type="ORF">BTN92_10080</name>
</gene>
<evidence type="ECO:0000313" key="2">
    <source>
        <dbReference type="EMBL" id="ONN42607.1"/>
    </source>
</evidence>
<dbReference type="Pfam" id="PF15919">
    <property type="entry name" value="HicB_lk_antitox"/>
    <property type="match status" value="1"/>
</dbReference>
<evidence type="ECO:0000313" key="3">
    <source>
        <dbReference type="Proteomes" id="UP000189299"/>
    </source>
</evidence>
<dbReference type="OrthoDB" id="5419659at2"/>
<evidence type="ECO:0000259" key="1">
    <source>
        <dbReference type="Pfam" id="PF15919"/>
    </source>
</evidence>
<dbReference type="EMBL" id="MSTR01000009">
    <property type="protein sequence ID" value="ONN42607.1"/>
    <property type="molecule type" value="Genomic_DNA"/>
</dbReference>
<organism evidence="2 3">
    <name type="scientific">Enterococcus mundtii</name>
    <dbReference type="NCBI Taxonomy" id="53346"/>
    <lineage>
        <taxon>Bacteria</taxon>
        <taxon>Bacillati</taxon>
        <taxon>Bacillota</taxon>
        <taxon>Bacilli</taxon>
        <taxon>Lactobacillales</taxon>
        <taxon>Enterococcaceae</taxon>
        <taxon>Enterococcus</taxon>
    </lineage>
</organism>
<dbReference type="AlphaFoldDB" id="A0A1V2UHA0"/>
<name>A0A1V2UHA0_ENTMU</name>
<proteinExistence type="predicted"/>